<dbReference type="OrthoDB" id="2565179at2759"/>
<keyword evidence="2" id="KW-1185">Reference proteome</keyword>
<reference evidence="1 2" key="1">
    <citation type="journal article" date="2010" name="Proc. Natl. Acad. Sci. U.S.A.">
        <title>Insights into evolution of multicellular fungi from the assembled chromosomes of the mushroom Coprinopsis cinerea (Coprinus cinereus).</title>
        <authorList>
            <person name="Stajich J.E."/>
            <person name="Wilke S.K."/>
            <person name="Ahren D."/>
            <person name="Au C.H."/>
            <person name="Birren B.W."/>
            <person name="Borodovsky M."/>
            <person name="Burns C."/>
            <person name="Canback B."/>
            <person name="Casselton L.A."/>
            <person name="Cheng C.K."/>
            <person name="Deng J."/>
            <person name="Dietrich F.S."/>
            <person name="Fargo D.C."/>
            <person name="Farman M.L."/>
            <person name="Gathman A.C."/>
            <person name="Goldberg J."/>
            <person name="Guigo R."/>
            <person name="Hoegger P.J."/>
            <person name="Hooker J.B."/>
            <person name="Huggins A."/>
            <person name="James T.Y."/>
            <person name="Kamada T."/>
            <person name="Kilaru S."/>
            <person name="Kodira C."/>
            <person name="Kues U."/>
            <person name="Kupfer D."/>
            <person name="Kwan H.S."/>
            <person name="Lomsadze A."/>
            <person name="Li W."/>
            <person name="Lilly W.W."/>
            <person name="Ma L.J."/>
            <person name="Mackey A.J."/>
            <person name="Manning G."/>
            <person name="Martin F."/>
            <person name="Muraguchi H."/>
            <person name="Natvig D.O."/>
            <person name="Palmerini H."/>
            <person name="Ramesh M.A."/>
            <person name="Rehmeyer C.J."/>
            <person name="Roe B.A."/>
            <person name="Shenoy N."/>
            <person name="Stanke M."/>
            <person name="Ter-Hovhannisyan V."/>
            <person name="Tunlid A."/>
            <person name="Velagapudi R."/>
            <person name="Vision T.J."/>
            <person name="Zeng Q."/>
            <person name="Zolan M.E."/>
            <person name="Pukkila P.J."/>
        </authorList>
    </citation>
    <scope>NUCLEOTIDE SEQUENCE [LARGE SCALE GENOMIC DNA]</scope>
    <source>
        <strain evidence="2">Okayama-7 / 130 / ATCC MYA-4618 / FGSC 9003</strain>
    </source>
</reference>
<dbReference type="AlphaFoldDB" id="A8NUM8"/>
<organism evidence="1 2">
    <name type="scientific">Coprinopsis cinerea (strain Okayama-7 / 130 / ATCC MYA-4618 / FGSC 9003)</name>
    <name type="common">Inky cap fungus</name>
    <name type="synonym">Hormographiella aspergillata</name>
    <dbReference type="NCBI Taxonomy" id="240176"/>
    <lineage>
        <taxon>Eukaryota</taxon>
        <taxon>Fungi</taxon>
        <taxon>Dikarya</taxon>
        <taxon>Basidiomycota</taxon>
        <taxon>Agaricomycotina</taxon>
        <taxon>Agaricomycetes</taxon>
        <taxon>Agaricomycetidae</taxon>
        <taxon>Agaricales</taxon>
        <taxon>Agaricineae</taxon>
        <taxon>Psathyrellaceae</taxon>
        <taxon>Coprinopsis</taxon>
    </lineage>
</organism>
<gene>
    <name evidence="1" type="ORF">CC1G_07573</name>
</gene>
<evidence type="ECO:0000313" key="2">
    <source>
        <dbReference type="Proteomes" id="UP000001861"/>
    </source>
</evidence>
<dbReference type="HOGENOM" id="CLU_295789_0_0_1"/>
<protein>
    <submittedName>
        <fullName evidence="1">Uncharacterized protein</fullName>
    </submittedName>
</protein>
<dbReference type="eggNOG" id="ENOG502SNUT">
    <property type="taxonomic scope" value="Eukaryota"/>
</dbReference>
<name>A8NUM8_COPC7</name>
<dbReference type="RefSeq" id="XP_001836490.2">
    <property type="nucleotide sequence ID" value="XM_001836438.2"/>
</dbReference>
<dbReference type="KEGG" id="cci:CC1G_07573"/>
<dbReference type="VEuPathDB" id="FungiDB:CC1G_07573"/>
<dbReference type="OMA" id="NELPLIC"/>
<dbReference type="EMBL" id="AACS02000004">
    <property type="protein sequence ID" value="EAU85303.2"/>
    <property type="molecule type" value="Genomic_DNA"/>
</dbReference>
<sequence>MSCLLSRTVACNDRRLEALVSLYDAEKDSLTAQLTPQDLSKLVAILGTCSLPSDTPESTFHANLHVDRPFEREYWELVDRVLEDKACVPGYVPTLEDDYWQMEVYFHYLQRRRFASTSTFVGKSLTKYPDFFSGTGESQNLLKEVTLLYQRIRMGSRDPAVHYPYFRTALVASRAHLNKVATALTEFMKASPSNTTPHIVDLFWRMIDALGPGASLRLQEQFLDVTSKIVGGGSSGQSNHKGPVRSLTSTCDQVHLALASSLFPLLNPSSSTSSSSWARQLTSQALDDDVPHSLRWENLVLLATTITTGNLSQPVTVSQLRACPKSRAWRTLLFLSFLRKTLGTIDLSSKDLVSKALELRLVLRQVWEAWISFPPELVPPPDVHRQVLLNFFEVSGRIRDEEQLHLTYNYALGKGLCDWSTPSKGGSTQALDMAASYATALIRCRGYSWEAVIPYLQSVFPDKATMTSLIAPMVDALILDGHRRIISLYEYLTTHGLQPSTDAYLKFAVSLVKEQRWSTAIPFLSDPRFTHAHKEMLLISFLRVPQTERWEVMNYKLGSYLGNALLALYRTSPPSPYAKYPIRYFLKPLIAAGHGPIAVDIMALMFRHDQEFFTQRSIRRYLVQLLQRRNAKAAMKLFFLVKDAFPGPGIADLSRKFALAFSNTRSPSRAARILQAKPMLRFQTPREEMLRTSVTRTVPREALSKLYVISVLKNTDRNSPSFAPAVRFAVSFLVKHGRTFAARKLYGWASSGLDPKTHTAIGNIILHGCYRLRQGEARTIRHLVHTRDVLSKAYQFTPDRATVNIIVKIILGPRSQRSSRQIRALFDEFVRRGYPAGEEWRREHGVPFGTPPASSPFASLIPATTQTIAFRKHLQPLYRMFISAFRKRKDFNAMKTVGAILREERRVSIAEIEKRNQARREGIMRKKARLVARSLPTP</sequence>
<dbReference type="GeneID" id="6013034"/>
<accession>A8NUM8</accession>
<proteinExistence type="predicted"/>
<evidence type="ECO:0000313" key="1">
    <source>
        <dbReference type="EMBL" id="EAU85303.2"/>
    </source>
</evidence>
<dbReference type="InParanoid" id="A8NUM8"/>
<dbReference type="STRING" id="240176.A8NUM8"/>
<comment type="caution">
    <text evidence="1">The sequence shown here is derived from an EMBL/GenBank/DDBJ whole genome shotgun (WGS) entry which is preliminary data.</text>
</comment>
<dbReference type="Proteomes" id="UP000001861">
    <property type="component" value="Unassembled WGS sequence"/>
</dbReference>